<dbReference type="InterPro" id="IPR001374">
    <property type="entry name" value="R3H_dom"/>
</dbReference>
<feature type="compositionally biased region" description="Basic and acidic residues" evidence="7">
    <location>
        <begin position="170"/>
        <end position="201"/>
    </location>
</feature>
<comment type="subunit">
    <text evidence="6">Forms a complex with KhpA.</text>
</comment>
<feature type="region of interest" description="Disordered" evidence="7">
    <location>
        <begin position="54"/>
        <end position="205"/>
    </location>
</feature>
<reference evidence="9 10" key="1">
    <citation type="submission" date="2024-08" db="EMBL/GenBank/DDBJ databases">
        <title>Sulfate-reducing bacteria isolated from formation water of the oil field in Kazakhstan and description of Pseudodesulfovibrio sp.</title>
        <authorList>
            <person name="Bidzhieva S.K."/>
            <person name="Tourova T.P."/>
            <person name="Grouzdev D.S."/>
            <person name="Beletsky A.V."/>
            <person name="Sokolova D.S."/>
            <person name="Samigullina S.R."/>
            <person name="Poltaraus A.B."/>
            <person name="Avtukh A.N."/>
            <person name="Tereshina V.M."/>
            <person name="Zhaparov N.S."/>
            <person name="Mardanov A.V."/>
            <person name="Nazina T.N."/>
        </authorList>
    </citation>
    <scope>NUCLEOTIDE SEQUENCE [LARGE SCALE GENOMIC DNA]</scope>
    <source>
        <strain evidence="9 10">9FUS</strain>
    </source>
</reference>
<dbReference type="SMART" id="SM00393">
    <property type="entry name" value="R3H"/>
    <property type="match status" value="1"/>
</dbReference>
<feature type="region of interest" description="Jag_N domain" evidence="6">
    <location>
        <begin position="6"/>
        <end position="56"/>
    </location>
</feature>
<dbReference type="Gene3D" id="3.30.1370.50">
    <property type="entry name" value="R3H-like domain"/>
    <property type="match status" value="1"/>
</dbReference>
<evidence type="ECO:0000256" key="3">
    <source>
        <dbReference type="ARBA" id="ARBA00022960"/>
    </source>
</evidence>
<dbReference type="PANTHER" id="PTHR35800:SF1">
    <property type="entry name" value="RNA-BINDING PROTEIN KHPB"/>
    <property type="match status" value="1"/>
</dbReference>
<protein>
    <recommendedName>
        <fullName evidence="6">RNA-binding protein KhpB</fullName>
    </recommendedName>
    <alternativeName>
        <fullName evidence="6">RNA-binding protein EloR</fullName>
    </alternativeName>
</protein>
<feature type="domain" description="R3H" evidence="8">
    <location>
        <begin position="290"/>
        <end position="356"/>
    </location>
</feature>
<evidence type="ECO:0000256" key="6">
    <source>
        <dbReference type="HAMAP-Rule" id="MF_00867"/>
    </source>
</evidence>
<comment type="similarity">
    <text evidence="6">Belongs to the KhpB RNA-binding protein family.</text>
</comment>
<dbReference type="HAMAP" id="MF_00867">
    <property type="entry name" value="KhpB"/>
    <property type="match status" value="1"/>
</dbReference>
<evidence type="ECO:0000313" key="9">
    <source>
        <dbReference type="EMBL" id="MEZ7196906.1"/>
    </source>
</evidence>
<dbReference type="PROSITE" id="PS51061">
    <property type="entry name" value="R3H"/>
    <property type="match status" value="1"/>
</dbReference>
<dbReference type="InterPro" id="IPR015946">
    <property type="entry name" value="KH_dom-like_a/b"/>
</dbReference>
<dbReference type="Pfam" id="PF01424">
    <property type="entry name" value="R3H"/>
    <property type="match status" value="1"/>
</dbReference>
<name>A0ABV4K1T3_9BACT</name>
<evidence type="ECO:0000256" key="7">
    <source>
        <dbReference type="SAM" id="MobiDB-lite"/>
    </source>
</evidence>
<evidence type="ECO:0000259" key="8">
    <source>
        <dbReference type="PROSITE" id="PS51061"/>
    </source>
</evidence>
<dbReference type="InterPro" id="IPR032782">
    <property type="entry name" value="KhpB_N"/>
</dbReference>
<proteinExistence type="inferred from homology"/>
<dbReference type="CDD" id="cd02644">
    <property type="entry name" value="R3H_jag"/>
    <property type="match status" value="1"/>
</dbReference>
<accession>A0ABV4K1T3</accession>
<dbReference type="Gene3D" id="3.30.30.80">
    <property type="entry name" value="probable RNA-binding protein from clostridium symbiosum atcc 14940"/>
    <property type="match status" value="1"/>
</dbReference>
<evidence type="ECO:0000313" key="10">
    <source>
        <dbReference type="Proteomes" id="UP001568698"/>
    </source>
</evidence>
<dbReference type="SUPFAM" id="SSF82708">
    <property type="entry name" value="R3H domain"/>
    <property type="match status" value="1"/>
</dbReference>
<gene>
    <name evidence="6" type="primary">khpB</name>
    <name evidence="6" type="synonym">eloR</name>
    <name evidence="9" type="ORF">AB6M95_09115</name>
</gene>
<comment type="function">
    <text evidence="6">A probable RNA chaperone. Forms a complex with KhpA which binds to cellular RNA and controls its expression. Plays a role in peptidoglycan (PG) homeostasis and cell length regulation.</text>
</comment>
<keyword evidence="4 6" id="KW-0143">Chaperone</keyword>
<organism evidence="9 10">
    <name type="scientific">Pseudodesulfovibrio karagichevae</name>
    <dbReference type="NCBI Taxonomy" id="3239305"/>
    <lineage>
        <taxon>Bacteria</taxon>
        <taxon>Pseudomonadati</taxon>
        <taxon>Thermodesulfobacteriota</taxon>
        <taxon>Desulfovibrionia</taxon>
        <taxon>Desulfovibrionales</taxon>
        <taxon>Desulfovibrionaceae</taxon>
    </lineage>
</organism>
<keyword evidence="3 6" id="KW-0133">Cell shape</keyword>
<evidence type="ECO:0000256" key="1">
    <source>
        <dbReference type="ARBA" id="ARBA00022490"/>
    </source>
</evidence>
<dbReference type="CDD" id="cd02414">
    <property type="entry name" value="KH-II_Jag"/>
    <property type="match status" value="1"/>
</dbReference>
<dbReference type="Proteomes" id="UP001568698">
    <property type="component" value="Unassembled WGS sequence"/>
</dbReference>
<dbReference type="SMART" id="SM01245">
    <property type="entry name" value="Jag_N"/>
    <property type="match status" value="1"/>
</dbReference>
<keyword evidence="2 6" id="KW-0694">RNA-binding</keyword>
<keyword evidence="1 6" id="KW-0963">Cytoplasm</keyword>
<comment type="caution">
    <text evidence="9">The sequence shown here is derived from an EMBL/GenBank/DDBJ whole genome shotgun (WGS) entry which is preliminary data.</text>
</comment>
<feature type="compositionally biased region" description="Basic and acidic residues" evidence="7">
    <location>
        <begin position="81"/>
        <end position="93"/>
    </location>
</feature>
<keyword evidence="5 6" id="KW-0961">Cell wall biogenesis/degradation</keyword>
<dbReference type="InterPro" id="IPR038008">
    <property type="entry name" value="Jag_KH"/>
</dbReference>
<dbReference type="InterPro" id="IPR036867">
    <property type="entry name" value="R3H_dom_sf"/>
</dbReference>
<evidence type="ECO:0000256" key="5">
    <source>
        <dbReference type="ARBA" id="ARBA00023316"/>
    </source>
</evidence>
<keyword evidence="10" id="KW-1185">Reference proteome</keyword>
<dbReference type="Pfam" id="PF14804">
    <property type="entry name" value="Jag_N"/>
    <property type="match status" value="1"/>
</dbReference>
<dbReference type="RefSeq" id="WP_371386427.1">
    <property type="nucleotide sequence ID" value="NZ_JBGLYH010000021.1"/>
</dbReference>
<feature type="compositionally biased region" description="Acidic residues" evidence="7">
    <location>
        <begin position="112"/>
        <end position="128"/>
    </location>
</feature>
<dbReference type="InterPro" id="IPR034079">
    <property type="entry name" value="R3H_KhpB"/>
</dbReference>
<evidence type="ECO:0000256" key="2">
    <source>
        <dbReference type="ARBA" id="ARBA00022884"/>
    </source>
</evidence>
<evidence type="ECO:0000256" key="4">
    <source>
        <dbReference type="ARBA" id="ARBA00023186"/>
    </source>
</evidence>
<dbReference type="Pfam" id="PF13083">
    <property type="entry name" value="KH_KhpA-B"/>
    <property type="match status" value="1"/>
</dbReference>
<dbReference type="EMBL" id="JBGLYH010000021">
    <property type="protein sequence ID" value="MEZ7196906.1"/>
    <property type="molecule type" value="Genomic_DNA"/>
</dbReference>
<feature type="compositionally biased region" description="Acidic residues" evidence="7">
    <location>
        <begin position="94"/>
        <end position="104"/>
    </location>
</feature>
<dbReference type="Gene3D" id="3.30.300.20">
    <property type="match status" value="1"/>
</dbReference>
<comment type="subcellular location">
    <subcellularLocation>
        <location evidence="6">Cytoplasm</location>
    </subcellularLocation>
</comment>
<dbReference type="InterPro" id="IPR039247">
    <property type="entry name" value="KhpB"/>
</dbReference>
<sequence>MSDFKEFQGKDLDEAIESACDYFNLQRERLEIEILSGGSSGIFGIMGVKKAKLQARPRAQVNASDILNGEAKPAKPKRQPRREAKAPEAAPREIEEETVEDVEIVEMSLETVVDEEPNGNLIPEEEYNDINGNVAGPEPADEAPRKPRDRKPRQPKGEKKARERKPRERKPREPREVREPREPREPREDREDREERPRTDMSEFDPTLLENAVREVMGELLTPIVGETTVEVTLESDRVKVFIDDEENSGLIIGREGQTLSSIQYLVNRLVSRKMEASVRIQVDTGDYRERQDDKLRQIAWHLAEKADSLGRTQSTKPLSSYHRRVIHLALQDNETVFTRSKGDGPMKRVLIVPKSRKNNGRSRY</sequence>
<dbReference type="PANTHER" id="PTHR35800">
    <property type="entry name" value="PROTEIN JAG"/>
    <property type="match status" value="1"/>
</dbReference>
<dbReference type="InterPro" id="IPR038247">
    <property type="entry name" value="Jag_N_dom_sf"/>
</dbReference>
<comment type="domain">
    <text evidence="6">Has an N-terminal Jag-N domain and 2 RNA-binding domains (KH and R3H).</text>
</comment>